<sequence>MDTEPDRGNNAPTLDRSPSTAVETPAASRDGERGRVAASVDRLSALPDQVLRSVLSRLTSLQAARTSALSRRWRHLWRAVPCINIDQREFLRPPRAAYPADGLPATGLRAFYAIREEHLAASVEAWNRFEDVADRLSLRHDEKSPPLDALRLRVACDDFRAAHKWIRRGLARRPASLHLRCDNDDPEDTDSGWPCFPTAYAAGTFFTCRLRTLRLSGLLLLSGFADAVATGFPVLEDMQLHDCRYKFRPLASASLKKLSIEYHGHGYKVDDELVLMTPSIVSLHILGNAPPVALQCEMPSVVEATLMHRAGDLGLLRYLRDARSLKLSWFSTTALLDDGEPGGFPVFQSLRTLLLDGCDVGAECHVLRRFLRNAPSLETLTLRNCHWNCVFSGGAPMFVCNYRDQTWFLRIRCQ</sequence>
<dbReference type="SUPFAM" id="SSF52047">
    <property type="entry name" value="RNI-like"/>
    <property type="match status" value="1"/>
</dbReference>
<evidence type="ECO:0000313" key="4">
    <source>
        <dbReference type="Proteomes" id="UP000095767"/>
    </source>
</evidence>
<feature type="domain" description="F-box" evidence="2">
    <location>
        <begin position="40"/>
        <end position="76"/>
    </location>
</feature>
<accession>A0A1E5V753</accession>
<organism evidence="3 4">
    <name type="scientific">Dichanthelium oligosanthes</name>
    <dbReference type="NCBI Taxonomy" id="888268"/>
    <lineage>
        <taxon>Eukaryota</taxon>
        <taxon>Viridiplantae</taxon>
        <taxon>Streptophyta</taxon>
        <taxon>Embryophyta</taxon>
        <taxon>Tracheophyta</taxon>
        <taxon>Spermatophyta</taxon>
        <taxon>Magnoliopsida</taxon>
        <taxon>Liliopsida</taxon>
        <taxon>Poales</taxon>
        <taxon>Poaceae</taxon>
        <taxon>PACMAD clade</taxon>
        <taxon>Panicoideae</taxon>
        <taxon>Panicodae</taxon>
        <taxon>Paniceae</taxon>
        <taxon>Dichantheliinae</taxon>
        <taxon>Dichanthelium</taxon>
    </lineage>
</organism>
<evidence type="ECO:0000256" key="1">
    <source>
        <dbReference type="SAM" id="MobiDB-lite"/>
    </source>
</evidence>
<dbReference type="AlphaFoldDB" id="A0A1E5V753"/>
<feature type="compositionally biased region" description="Polar residues" evidence="1">
    <location>
        <begin position="10"/>
        <end position="22"/>
    </location>
</feature>
<evidence type="ECO:0000313" key="3">
    <source>
        <dbReference type="EMBL" id="OEL20993.1"/>
    </source>
</evidence>
<keyword evidence="4" id="KW-1185">Reference proteome</keyword>
<protein>
    <recommendedName>
        <fullName evidence="2">F-box domain-containing protein</fullName>
    </recommendedName>
</protein>
<dbReference type="InterPro" id="IPR053781">
    <property type="entry name" value="F-box_AtFBL13-like"/>
</dbReference>
<evidence type="ECO:0000259" key="2">
    <source>
        <dbReference type="PROSITE" id="PS50181"/>
    </source>
</evidence>
<name>A0A1E5V753_9POAL</name>
<dbReference type="Pfam" id="PF00646">
    <property type="entry name" value="F-box"/>
    <property type="match status" value="1"/>
</dbReference>
<dbReference type="PANTHER" id="PTHR34223:SF99">
    <property type="entry name" value="OS04G0440200 PROTEIN"/>
    <property type="match status" value="1"/>
</dbReference>
<dbReference type="Gene3D" id="3.80.10.10">
    <property type="entry name" value="Ribonuclease Inhibitor"/>
    <property type="match status" value="1"/>
</dbReference>
<dbReference type="SUPFAM" id="SSF81383">
    <property type="entry name" value="F-box domain"/>
    <property type="match status" value="1"/>
</dbReference>
<reference evidence="3 4" key="1">
    <citation type="submission" date="2016-09" db="EMBL/GenBank/DDBJ databases">
        <title>The draft genome of Dichanthelium oligosanthes: A C3 panicoid grass species.</title>
        <authorList>
            <person name="Studer A.J."/>
            <person name="Schnable J.C."/>
            <person name="Brutnell T.P."/>
        </authorList>
    </citation>
    <scope>NUCLEOTIDE SEQUENCE [LARGE SCALE GENOMIC DNA]</scope>
    <source>
        <strain evidence="4">cv. Kellogg 1175</strain>
        <tissue evidence="3">Leaf</tissue>
    </source>
</reference>
<gene>
    <name evidence="3" type="ORF">BAE44_0017986</name>
</gene>
<dbReference type="InterPro" id="IPR032675">
    <property type="entry name" value="LRR_dom_sf"/>
</dbReference>
<dbReference type="Proteomes" id="UP000095767">
    <property type="component" value="Unassembled WGS sequence"/>
</dbReference>
<dbReference type="InterPro" id="IPR001810">
    <property type="entry name" value="F-box_dom"/>
</dbReference>
<dbReference type="InterPro" id="IPR036047">
    <property type="entry name" value="F-box-like_dom_sf"/>
</dbReference>
<dbReference type="InterPro" id="IPR053197">
    <property type="entry name" value="F-box_SCFL_complex_component"/>
</dbReference>
<dbReference type="CDD" id="cd22160">
    <property type="entry name" value="F-box_AtFBL13-like"/>
    <property type="match status" value="1"/>
</dbReference>
<dbReference type="PANTHER" id="PTHR34223">
    <property type="entry name" value="OS11G0201299 PROTEIN"/>
    <property type="match status" value="1"/>
</dbReference>
<dbReference type="OrthoDB" id="683431at2759"/>
<dbReference type="STRING" id="888268.A0A1E5V753"/>
<feature type="region of interest" description="Disordered" evidence="1">
    <location>
        <begin position="1"/>
        <end position="33"/>
    </location>
</feature>
<comment type="caution">
    <text evidence="3">The sequence shown here is derived from an EMBL/GenBank/DDBJ whole genome shotgun (WGS) entry which is preliminary data.</text>
</comment>
<dbReference type="EMBL" id="LWDX02049041">
    <property type="protein sequence ID" value="OEL20993.1"/>
    <property type="molecule type" value="Genomic_DNA"/>
</dbReference>
<proteinExistence type="predicted"/>
<dbReference type="PROSITE" id="PS50181">
    <property type="entry name" value="FBOX"/>
    <property type="match status" value="1"/>
</dbReference>